<dbReference type="PRINTS" id="PR00625">
    <property type="entry name" value="JDOMAIN"/>
</dbReference>
<dbReference type="EMBL" id="JBHLTF010000033">
    <property type="protein sequence ID" value="MFC0718804.1"/>
    <property type="molecule type" value="Genomic_DNA"/>
</dbReference>
<dbReference type="CDD" id="cd10747">
    <property type="entry name" value="DnaJ_C"/>
    <property type="match status" value="1"/>
</dbReference>
<dbReference type="SMART" id="SM00271">
    <property type="entry name" value="DnaJ"/>
    <property type="match status" value="1"/>
</dbReference>
<dbReference type="RefSeq" id="WP_189495027.1">
    <property type="nucleotide sequence ID" value="NZ_BMZT01000002.1"/>
</dbReference>
<dbReference type="InterPro" id="IPR001623">
    <property type="entry name" value="DnaJ_domain"/>
</dbReference>
<dbReference type="Gene3D" id="2.60.260.20">
    <property type="entry name" value="Urease metallochaperone UreE, N-terminal domain"/>
    <property type="match status" value="2"/>
</dbReference>
<dbReference type="Pfam" id="PF01556">
    <property type="entry name" value="DnaJ_C"/>
    <property type="match status" value="1"/>
</dbReference>
<reference evidence="3 4" key="1">
    <citation type="submission" date="2024-09" db="EMBL/GenBank/DDBJ databases">
        <authorList>
            <person name="Sun Q."/>
            <person name="Mori K."/>
        </authorList>
    </citation>
    <scope>NUCLEOTIDE SEQUENCE [LARGE SCALE GENOMIC DNA]</scope>
    <source>
        <strain evidence="3 4">KCTC 52403</strain>
    </source>
</reference>
<comment type="caution">
    <text evidence="3">The sequence shown here is derived from an EMBL/GenBank/DDBJ whole genome shotgun (WGS) entry which is preliminary data.</text>
</comment>
<accession>A0ABV6T0C9</accession>
<keyword evidence="4" id="KW-1185">Reference proteome</keyword>
<dbReference type="InterPro" id="IPR008971">
    <property type="entry name" value="HSP40/DnaJ_pept-bd"/>
</dbReference>
<keyword evidence="1" id="KW-0143">Chaperone</keyword>
<dbReference type="Proteomes" id="UP001589898">
    <property type="component" value="Unassembled WGS sequence"/>
</dbReference>
<dbReference type="SUPFAM" id="SSF46565">
    <property type="entry name" value="Chaperone J-domain"/>
    <property type="match status" value="1"/>
</dbReference>
<dbReference type="PANTHER" id="PTHR43096:SF52">
    <property type="entry name" value="DNAJ HOMOLOG 1, MITOCHONDRIAL-RELATED"/>
    <property type="match status" value="1"/>
</dbReference>
<feature type="domain" description="J" evidence="2">
    <location>
        <begin position="5"/>
        <end position="69"/>
    </location>
</feature>
<name>A0ABV6T0C9_9GAMM</name>
<dbReference type="Pfam" id="PF00226">
    <property type="entry name" value="DnaJ"/>
    <property type="match status" value="1"/>
</dbReference>
<dbReference type="CDD" id="cd06257">
    <property type="entry name" value="DnaJ"/>
    <property type="match status" value="1"/>
</dbReference>
<gene>
    <name evidence="3" type="ORF">ACFFFU_13815</name>
</gene>
<dbReference type="SUPFAM" id="SSF49493">
    <property type="entry name" value="HSP40/DnaJ peptide-binding domain"/>
    <property type="match status" value="2"/>
</dbReference>
<sequence length="303" mass="32782">MQFKDYYAILGVEPSAGDAEIKTAYRRLARRYHPDVSKESDAEDRFKAVNEAYEALRDPERRKAYDQLRARGYRPGDDIHPPPGGFGGNGGGQDFDFEEVFGGGGGGNGGFSDFFESLFRRQAQQQRGGPGFGAPPRGDTRARLAVPLDTVYKGGAMRIAVNGRTLEVKVPRGIRPGQVIRLAGQGERGGHLLLEVEYATDPRFEVDGRNILYALEVAPWEAALGASVGVPTLGGTVELKVPAGSEAGRRLRLRGRGLPGSGGQADGDQIVELEVQAPAPRDEAQTAAYEGLRDAFAGEWRRR</sequence>
<dbReference type="InterPro" id="IPR002939">
    <property type="entry name" value="DnaJ_C"/>
</dbReference>
<evidence type="ECO:0000313" key="3">
    <source>
        <dbReference type="EMBL" id="MFC0718804.1"/>
    </source>
</evidence>
<protein>
    <submittedName>
        <fullName evidence="3">DnaJ C-terminal domain-containing protein</fullName>
    </submittedName>
</protein>
<evidence type="ECO:0000313" key="4">
    <source>
        <dbReference type="Proteomes" id="UP001589898"/>
    </source>
</evidence>
<dbReference type="PANTHER" id="PTHR43096">
    <property type="entry name" value="DNAJ HOMOLOG 1, MITOCHONDRIAL-RELATED"/>
    <property type="match status" value="1"/>
</dbReference>
<organism evidence="3 4">
    <name type="scientific">Luteimonas padinae</name>
    <dbReference type="NCBI Taxonomy" id="1714359"/>
    <lineage>
        <taxon>Bacteria</taxon>
        <taxon>Pseudomonadati</taxon>
        <taxon>Pseudomonadota</taxon>
        <taxon>Gammaproteobacteria</taxon>
        <taxon>Lysobacterales</taxon>
        <taxon>Lysobacteraceae</taxon>
        <taxon>Luteimonas</taxon>
    </lineage>
</organism>
<evidence type="ECO:0000259" key="2">
    <source>
        <dbReference type="PROSITE" id="PS50076"/>
    </source>
</evidence>
<dbReference type="PROSITE" id="PS50076">
    <property type="entry name" value="DNAJ_2"/>
    <property type="match status" value="1"/>
</dbReference>
<dbReference type="PROSITE" id="PS00636">
    <property type="entry name" value="DNAJ_1"/>
    <property type="match status" value="1"/>
</dbReference>
<dbReference type="InterPro" id="IPR018253">
    <property type="entry name" value="DnaJ_domain_CS"/>
</dbReference>
<dbReference type="InterPro" id="IPR036869">
    <property type="entry name" value="J_dom_sf"/>
</dbReference>
<dbReference type="Gene3D" id="1.10.287.110">
    <property type="entry name" value="DnaJ domain"/>
    <property type="match status" value="1"/>
</dbReference>
<proteinExistence type="predicted"/>
<evidence type="ECO:0000256" key="1">
    <source>
        <dbReference type="ARBA" id="ARBA00023186"/>
    </source>
</evidence>